<dbReference type="EMBL" id="CAJNOT010001968">
    <property type="protein sequence ID" value="CAF1269657.1"/>
    <property type="molecule type" value="Genomic_DNA"/>
</dbReference>
<dbReference type="Proteomes" id="UP000663889">
    <property type="component" value="Unassembled WGS sequence"/>
</dbReference>
<evidence type="ECO:0000313" key="5">
    <source>
        <dbReference type="Proteomes" id="UP000663874"/>
    </source>
</evidence>
<dbReference type="Proteomes" id="UP000663864">
    <property type="component" value="Unassembled WGS sequence"/>
</dbReference>
<dbReference type="EMBL" id="CAJNOU010000461">
    <property type="protein sequence ID" value="CAF1004529.1"/>
    <property type="molecule type" value="Genomic_DNA"/>
</dbReference>
<dbReference type="AlphaFoldDB" id="A0A819RIZ0"/>
<sequence>MSREQSATDKKEFRSFTLHLKQIYPSWKSKDITNFLIQSENLPSGAPRTITTTPEYIQAVKNNLRIIKNVSIRNVSTKLQQQGFKTSKSSIWRTKQSLKLKWWKIEIV</sequence>
<evidence type="ECO:0000313" key="3">
    <source>
        <dbReference type="EMBL" id="CAF3848670.1"/>
    </source>
</evidence>
<reference evidence="4" key="1">
    <citation type="submission" date="2021-02" db="EMBL/GenBank/DDBJ databases">
        <authorList>
            <person name="Nowell W R."/>
        </authorList>
    </citation>
    <scope>NUCLEOTIDE SEQUENCE</scope>
</reference>
<evidence type="ECO:0000313" key="1">
    <source>
        <dbReference type="EMBL" id="CAF1004529.1"/>
    </source>
</evidence>
<comment type="caution">
    <text evidence="4">The sequence shown here is derived from an EMBL/GenBank/DDBJ whole genome shotgun (WGS) entry which is preliminary data.</text>
</comment>
<organism evidence="4 5">
    <name type="scientific">Rotaria sordida</name>
    <dbReference type="NCBI Taxonomy" id="392033"/>
    <lineage>
        <taxon>Eukaryota</taxon>
        <taxon>Metazoa</taxon>
        <taxon>Spiralia</taxon>
        <taxon>Gnathifera</taxon>
        <taxon>Rotifera</taxon>
        <taxon>Eurotatoria</taxon>
        <taxon>Bdelloidea</taxon>
        <taxon>Philodinida</taxon>
        <taxon>Philodinidae</taxon>
        <taxon>Rotaria</taxon>
    </lineage>
</organism>
<gene>
    <name evidence="4" type="ORF">FNK824_LOCUS28423</name>
    <name evidence="3" type="ORF">JBS370_LOCUS18113</name>
    <name evidence="1" type="ORF">SEV965_LOCUS10962</name>
    <name evidence="2" type="ORF">ZHD862_LOCUS26344</name>
</gene>
<accession>A0A819RIZ0</accession>
<evidence type="ECO:0000313" key="4">
    <source>
        <dbReference type="EMBL" id="CAF4045520.1"/>
    </source>
</evidence>
<dbReference type="EMBL" id="CAJOBE010007775">
    <property type="protein sequence ID" value="CAF4045520.1"/>
    <property type="molecule type" value="Genomic_DNA"/>
</dbReference>
<protein>
    <submittedName>
        <fullName evidence="4">Uncharacterized protein</fullName>
    </submittedName>
</protein>
<proteinExistence type="predicted"/>
<dbReference type="EMBL" id="CAJOBD010002017">
    <property type="protein sequence ID" value="CAF3848670.1"/>
    <property type="molecule type" value="Genomic_DNA"/>
</dbReference>
<dbReference type="Proteomes" id="UP000663874">
    <property type="component" value="Unassembled WGS sequence"/>
</dbReference>
<name>A0A819RIZ0_9BILA</name>
<dbReference type="Proteomes" id="UP000663836">
    <property type="component" value="Unassembled WGS sequence"/>
</dbReference>
<evidence type="ECO:0000313" key="2">
    <source>
        <dbReference type="EMBL" id="CAF1269657.1"/>
    </source>
</evidence>